<dbReference type="SUPFAM" id="SSF48350">
    <property type="entry name" value="GTPase activation domain, GAP"/>
    <property type="match status" value="1"/>
</dbReference>
<proteinExistence type="predicted"/>
<dbReference type="PANTHER" id="PTHR45899:SF2">
    <property type="entry name" value="RHO GTPASE ACTIVATING PROTEIN AT 15B, ISOFORM C"/>
    <property type="match status" value="1"/>
</dbReference>
<sequence>MVMDLINDQTEKNQSYKPIPKPRKFLMNNALITNNSCLPTTSTFNNLKCQQHSSSSPPPLPPRRTIFPPLPLTTNNLQQPNLLEEKNNLMSTTTLEHSSNGCFNKIYPILDILNNNKHLDIASNCSDLSSESQQSNLDFPPNSSLKSTFICNSLYDSFGSAKSDGEAVCFSGWVQVLPQGIIKHKKRGWAVIRNDLFTISLNEESPSPFFGPFDIGKCIYLGKIIGNNNSEEICLIFNNNSNKKNNKPIKDDSNTFITLRFIPEENNGKYWLPLLAKSSSPRNDLLGDSLSLLDCCGKLYIKQGISGLWNDGWAFITERTLHYWVIGPNVLTQVDIRKIIFIQRKDIHISDWCNKIEHSTLGPILISLEGSSLYLQSYNDYCTTIWFDILTSELKKEPNNLEDCRLTLDDVPIIVDKCIRYISTYGLYQQGIYRKNGSTAELKKINASFREDPHAVHLKPPTCDETVFVVASVLRTFFRQLNKPLIPQNLHTKLYEISNLESSKKPQFYRQLIFSLPQIYFKTLRKLLGHLQEIISHESRNLASLDNISKMFGPTLFTVASSNEEISVDSYTWATKQTFVMRDLIFHYCEIFGVSVDELLTKCKVDLMQEQKSTKHPAAGLLIPIHLFEKDNKCFNIQSEWTASQVVAFKINKLTTTEGSSSTSSNNNNYALFEMIRKGQLERRIGANESIKSIVLGRWLEWEEFQDNYLLLKNDSNPFQPQSGRAFADDLKISEPDSKSFKSSSLRIEEGTRVCLYSKNLKKLNEWKVDEMIWFIGAEIERKCPFPFALTFFVSTEKRAAKCLGKLPGYCVAFKDEVQRHQWLNCICFKSIRIFATATYTNLERHFLYYIFTIVCI</sequence>
<dbReference type="GO" id="GO:0007165">
    <property type="term" value="P:signal transduction"/>
    <property type="evidence" value="ECO:0007669"/>
    <property type="project" value="InterPro"/>
</dbReference>
<gene>
    <name evidence="3" type="ORF">MENT_LOCUS47145</name>
</gene>
<evidence type="ECO:0000259" key="2">
    <source>
        <dbReference type="PROSITE" id="PS50238"/>
    </source>
</evidence>
<dbReference type="Pfam" id="PF00620">
    <property type="entry name" value="RhoGAP"/>
    <property type="match status" value="1"/>
</dbReference>
<evidence type="ECO:0000313" key="4">
    <source>
        <dbReference type="Proteomes" id="UP000580250"/>
    </source>
</evidence>
<dbReference type="GO" id="GO:0005547">
    <property type="term" value="F:phosphatidylinositol-3,4,5-trisphosphate binding"/>
    <property type="evidence" value="ECO:0007669"/>
    <property type="project" value="TreeGrafter"/>
</dbReference>
<dbReference type="InterPro" id="IPR000198">
    <property type="entry name" value="RhoGAP_dom"/>
</dbReference>
<feature type="region of interest" description="Disordered" evidence="1">
    <location>
        <begin position="1"/>
        <end position="20"/>
    </location>
</feature>
<evidence type="ECO:0000313" key="3">
    <source>
        <dbReference type="EMBL" id="CAD2194154.1"/>
    </source>
</evidence>
<dbReference type="EMBL" id="CAJEWN010001087">
    <property type="protein sequence ID" value="CAD2194154.1"/>
    <property type="molecule type" value="Genomic_DNA"/>
</dbReference>
<organism evidence="3 4">
    <name type="scientific">Meloidogyne enterolobii</name>
    <name type="common">Root-knot nematode worm</name>
    <name type="synonym">Meloidogyne mayaguensis</name>
    <dbReference type="NCBI Taxonomy" id="390850"/>
    <lineage>
        <taxon>Eukaryota</taxon>
        <taxon>Metazoa</taxon>
        <taxon>Ecdysozoa</taxon>
        <taxon>Nematoda</taxon>
        <taxon>Chromadorea</taxon>
        <taxon>Rhabditida</taxon>
        <taxon>Tylenchina</taxon>
        <taxon>Tylenchomorpha</taxon>
        <taxon>Tylenchoidea</taxon>
        <taxon>Meloidogynidae</taxon>
        <taxon>Meloidogyninae</taxon>
        <taxon>Meloidogyne</taxon>
    </lineage>
</organism>
<dbReference type="InterPro" id="IPR052227">
    <property type="entry name" value="Arf-Rho-GAP_ANK-PH_domain"/>
</dbReference>
<dbReference type="OrthoDB" id="29546at2759"/>
<dbReference type="SMART" id="SM00324">
    <property type="entry name" value="RhoGAP"/>
    <property type="match status" value="1"/>
</dbReference>
<dbReference type="InterPro" id="IPR008936">
    <property type="entry name" value="Rho_GTPase_activation_prot"/>
</dbReference>
<dbReference type="PROSITE" id="PS50238">
    <property type="entry name" value="RHOGAP"/>
    <property type="match status" value="1"/>
</dbReference>
<dbReference type="AlphaFoldDB" id="A0A6V7X4E5"/>
<dbReference type="Gene3D" id="3.10.20.90">
    <property type="entry name" value="Phosphatidylinositol 3-kinase Catalytic Subunit, Chain A, domain 1"/>
    <property type="match status" value="1"/>
</dbReference>
<dbReference type="GO" id="GO:0005737">
    <property type="term" value="C:cytoplasm"/>
    <property type="evidence" value="ECO:0007669"/>
    <property type="project" value="TreeGrafter"/>
</dbReference>
<evidence type="ECO:0000256" key="1">
    <source>
        <dbReference type="SAM" id="MobiDB-lite"/>
    </source>
</evidence>
<dbReference type="Gene3D" id="1.10.555.10">
    <property type="entry name" value="Rho GTPase activation protein"/>
    <property type="match status" value="1"/>
</dbReference>
<accession>A0A6V7X4E5</accession>
<dbReference type="PANTHER" id="PTHR45899">
    <property type="entry name" value="RHO GTPASE ACTIVATING PROTEIN AT 15B, ISOFORM C"/>
    <property type="match status" value="1"/>
</dbReference>
<protein>
    <recommendedName>
        <fullName evidence="2">Rho-GAP domain-containing protein</fullName>
    </recommendedName>
</protein>
<comment type="caution">
    <text evidence="3">The sequence shown here is derived from an EMBL/GenBank/DDBJ whole genome shotgun (WGS) entry which is preliminary data.</text>
</comment>
<dbReference type="Proteomes" id="UP000580250">
    <property type="component" value="Unassembled WGS sequence"/>
</dbReference>
<reference evidence="3 4" key="1">
    <citation type="submission" date="2020-08" db="EMBL/GenBank/DDBJ databases">
        <authorList>
            <person name="Koutsovoulos G."/>
            <person name="Danchin GJ E."/>
        </authorList>
    </citation>
    <scope>NUCLEOTIDE SEQUENCE [LARGE SCALE GENOMIC DNA]</scope>
</reference>
<feature type="domain" description="Rho-GAP" evidence="2">
    <location>
        <begin position="399"/>
        <end position="592"/>
    </location>
</feature>
<name>A0A6V7X4E5_MELEN</name>